<dbReference type="AlphaFoldDB" id="A0A6I6D7N3"/>
<feature type="transmembrane region" description="Helical" evidence="7">
    <location>
        <begin position="215"/>
        <end position="234"/>
    </location>
</feature>
<dbReference type="PANTHER" id="PTHR30151:SF38">
    <property type="entry name" value="ALIPHATIC SULFONATES TRANSPORT PERMEASE PROTEIN SSUC-RELATED"/>
    <property type="match status" value="1"/>
</dbReference>
<keyword evidence="3" id="KW-1003">Cell membrane</keyword>
<evidence type="ECO:0000256" key="4">
    <source>
        <dbReference type="ARBA" id="ARBA00022692"/>
    </source>
</evidence>
<dbReference type="Pfam" id="PF00528">
    <property type="entry name" value="BPD_transp_1"/>
    <property type="match status" value="1"/>
</dbReference>
<dbReference type="RefSeq" id="WP_156203045.1">
    <property type="nucleotide sequence ID" value="NZ_CP046457.1"/>
</dbReference>
<evidence type="ECO:0000256" key="3">
    <source>
        <dbReference type="ARBA" id="ARBA00022475"/>
    </source>
</evidence>
<dbReference type="InterPro" id="IPR035906">
    <property type="entry name" value="MetI-like_sf"/>
</dbReference>
<dbReference type="OrthoDB" id="9796361at2"/>
<dbReference type="Gene3D" id="1.10.3720.10">
    <property type="entry name" value="MetI-like"/>
    <property type="match status" value="1"/>
</dbReference>
<dbReference type="PANTHER" id="PTHR30151">
    <property type="entry name" value="ALKANE SULFONATE ABC TRANSPORTER-RELATED, MEMBRANE SUBUNIT"/>
    <property type="match status" value="1"/>
</dbReference>
<evidence type="ECO:0000313" key="10">
    <source>
        <dbReference type="Proteomes" id="UP000426444"/>
    </source>
</evidence>
<evidence type="ECO:0000256" key="7">
    <source>
        <dbReference type="RuleBase" id="RU363032"/>
    </source>
</evidence>
<feature type="transmembrane region" description="Helical" evidence="7">
    <location>
        <begin position="164"/>
        <end position="181"/>
    </location>
</feature>
<accession>A0A6I6D7N3</accession>
<evidence type="ECO:0000256" key="6">
    <source>
        <dbReference type="ARBA" id="ARBA00023136"/>
    </source>
</evidence>
<keyword evidence="10" id="KW-1185">Reference proteome</keyword>
<reference evidence="10" key="1">
    <citation type="journal article" date="2019" name="Microbiology">
        <title>Complete Genome Sequence of an Uncultured Bacterium of the Candidate Phylum Bipolaricaulota.</title>
        <authorList>
            <person name="Kadnikov V.V."/>
            <person name="Mardanov A.V."/>
            <person name="Beletsky A.V."/>
            <person name="Frank Y.A."/>
            <person name="Karnachuk O.V."/>
            <person name="Ravin N.V."/>
        </authorList>
    </citation>
    <scope>NUCLEOTIDE SEQUENCE [LARGE SCALE GENOMIC DNA]</scope>
</reference>
<dbReference type="EMBL" id="CP046457">
    <property type="protein sequence ID" value="QGT99116.1"/>
    <property type="molecule type" value="Genomic_DNA"/>
</dbReference>
<name>A0A6I6D7N3_9FIRM</name>
<evidence type="ECO:0000256" key="5">
    <source>
        <dbReference type="ARBA" id="ARBA00022989"/>
    </source>
</evidence>
<evidence type="ECO:0000256" key="1">
    <source>
        <dbReference type="ARBA" id="ARBA00004651"/>
    </source>
</evidence>
<dbReference type="Proteomes" id="UP000426444">
    <property type="component" value="Chromosome"/>
</dbReference>
<sequence length="248" mass="27606">MIQFLRSLVGIAVFIAIWYLTAFILDEAIILPPPNEVFGIFFNLFFDNTIIMAAFHTIWKVVLTLVIVMFFGVLVGLILGMFTPLYDMFRPIILIIQAVPVVSWLSLVIFAWGIGWKGPVFIAVLSLLPIAILTTVAGVKSLDNRLIEVAKVYRVPFKTVFKDIYLGSLVPFIIAVVDVTIGQAWKVILVAEYLAGNNGLGVLILAARWEVNIPQVYALTLIAVIIGLIAERLIKIGLRRLSLRWVPA</sequence>
<feature type="transmembrane region" description="Helical" evidence="7">
    <location>
        <begin position="62"/>
        <end position="86"/>
    </location>
</feature>
<comment type="subcellular location">
    <subcellularLocation>
        <location evidence="1 7">Cell membrane</location>
        <topology evidence="1 7">Multi-pass membrane protein</topology>
    </subcellularLocation>
</comment>
<evidence type="ECO:0000313" key="9">
    <source>
        <dbReference type="EMBL" id="QGT99116.1"/>
    </source>
</evidence>
<feature type="transmembrane region" description="Helical" evidence="7">
    <location>
        <begin position="37"/>
        <end position="55"/>
    </location>
</feature>
<dbReference type="GO" id="GO:0055085">
    <property type="term" value="P:transmembrane transport"/>
    <property type="evidence" value="ECO:0007669"/>
    <property type="project" value="InterPro"/>
</dbReference>
<proteinExistence type="inferred from homology"/>
<evidence type="ECO:0000256" key="2">
    <source>
        <dbReference type="ARBA" id="ARBA00022448"/>
    </source>
</evidence>
<feature type="domain" description="ABC transmembrane type-1" evidence="8">
    <location>
        <begin position="54"/>
        <end position="234"/>
    </location>
</feature>
<keyword evidence="4 7" id="KW-0812">Transmembrane</keyword>
<keyword evidence="6 7" id="KW-0472">Membrane</keyword>
<keyword evidence="5 7" id="KW-1133">Transmembrane helix</keyword>
<feature type="transmembrane region" description="Helical" evidence="7">
    <location>
        <begin position="92"/>
        <end position="113"/>
    </location>
</feature>
<dbReference type="CDD" id="cd06261">
    <property type="entry name" value="TM_PBP2"/>
    <property type="match status" value="1"/>
</dbReference>
<dbReference type="KEGG" id="salq:SYNTR_0523"/>
<feature type="transmembrane region" description="Helical" evidence="7">
    <location>
        <begin position="188"/>
        <end position="209"/>
    </location>
</feature>
<organism evidence="9 10">
    <name type="scientific">Candidatus Syntrophocurvum alkaliphilum</name>
    <dbReference type="NCBI Taxonomy" id="2293317"/>
    <lineage>
        <taxon>Bacteria</taxon>
        <taxon>Bacillati</taxon>
        <taxon>Bacillota</taxon>
        <taxon>Clostridia</taxon>
        <taxon>Eubacteriales</taxon>
        <taxon>Syntrophomonadaceae</taxon>
        <taxon>Candidatus Syntrophocurvum</taxon>
    </lineage>
</organism>
<dbReference type="GO" id="GO:0005886">
    <property type="term" value="C:plasma membrane"/>
    <property type="evidence" value="ECO:0007669"/>
    <property type="project" value="UniProtKB-SubCell"/>
</dbReference>
<dbReference type="SUPFAM" id="SSF161098">
    <property type="entry name" value="MetI-like"/>
    <property type="match status" value="1"/>
</dbReference>
<evidence type="ECO:0000259" key="8">
    <source>
        <dbReference type="PROSITE" id="PS50928"/>
    </source>
</evidence>
<protein>
    <recommendedName>
        <fullName evidence="8">ABC transmembrane type-1 domain-containing protein</fullName>
    </recommendedName>
</protein>
<feature type="transmembrane region" description="Helical" evidence="7">
    <location>
        <begin position="120"/>
        <end position="139"/>
    </location>
</feature>
<feature type="transmembrane region" description="Helical" evidence="7">
    <location>
        <begin position="7"/>
        <end position="25"/>
    </location>
</feature>
<keyword evidence="2 7" id="KW-0813">Transport</keyword>
<comment type="similarity">
    <text evidence="7">Belongs to the binding-protein-dependent transport system permease family.</text>
</comment>
<dbReference type="InterPro" id="IPR000515">
    <property type="entry name" value="MetI-like"/>
</dbReference>
<dbReference type="PROSITE" id="PS50928">
    <property type="entry name" value="ABC_TM1"/>
    <property type="match status" value="1"/>
</dbReference>
<gene>
    <name evidence="9" type="ORF">SYNTR_0523</name>
</gene>